<keyword evidence="5" id="KW-0378">Hydrolase</keyword>
<evidence type="ECO:0000313" key="6">
    <source>
        <dbReference type="EMBL" id="RWS11186.1"/>
    </source>
</evidence>
<dbReference type="AlphaFoldDB" id="A0A3S3S6K7"/>
<comment type="caution">
    <text evidence="6">The sequence shown here is derived from an EMBL/GenBank/DDBJ whole genome shotgun (WGS) entry which is preliminary data.</text>
</comment>
<keyword evidence="4 6" id="KW-0255">Endonuclease</keyword>
<comment type="subcellular location">
    <subcellularLocation>
        <location evidence="1">Cytoplasm</location>
    </subcellularLocation>
</comment>
<name>A0A3S3S6K7_9ACAR</name>
<dbReference type="InterPro" id="IPR007581">
    <property type="entry name" value="Endonuclease-V"/>
</dbReference>
<evidence type="ECO:0000256" key="4">
    <source>
        <dbReference type="ARBA" id="ARBA00022759"/>
    </source>
</evidence>
<dbReference type="GO" id="GO:0005730">
    <property type="term" value="C:nucleolus"/>
    <property type="evidence" value="ECO:0007669"/>
    <property type="project" value="TreeGrafter"/>
</dbReference>
<gene>
    <name evidence="6" type="ORF">B4U79_15177</name>
</gene>
<dbReference type="PANTHER" id="PTHR28511">
    <property type="entry name" value="ENDONUCLEASE V"/>
    <property type="match status" value="1"/>
</dbReference>
<dbReference type="GO" id="GO:0005737">
    <property type="term" value="C:cytoplasm"/>
    <property type="evidence" value="ECO:0007669"/>
    <property type="project" value="UniProtKB-SubCell"/>
</dbReference>
<evidence type="ECO:0000313" key="7">
    <source>
        <dbReference type="Proteomes" id="UP000285301"/>
    </source>
</evidence>
<dbReference type="Gene3D" id="3.30.2170.10">
    <property type="entry name" value="archaeoglobus fulgidus dsm 4304 superfamily"/>
    <property type="match status" value="1"/>
</dbReference>
<organism evidence="6 7">
    <name type="scientific">Dinothrombium tinctorium</name>
    <dbReference type="NCBI Taxonomy" id="1965070"/>
    <lineage>
        <taxon>Eukaryota</taxon>
        <taxon>Metazoa</taxon>
        <taxon>Ecdysozoa</taxon>
        <taxon>Arthropoda</taxon>
        <taxon>Chelicerata</taxon>
        <taxon>Arachnida</taxon>
        <taxon>Acari</taxon>
        <taxon>Acariformes</taxon>
        <taxon>Trombidiformes</taxon>
        <taxon>Prostigmata</taxon>
        <taxon>Anystina</taxon>
        <taxon>Parasitengona</taxon>
        <taxon>Trombidioidea</taxon>
        <taxon>Trombidiidae</taxon>
        <taxon>Dinothrombium</taxon>
    </lineage>
</organism>
<dbReference type="OrthoDB" id="20018at2759"/>
<keyword evidence="2" id="KW-0963">Cytoplasm</keyword>
<dbReference type="Proteomes" id="UP000285301">
    <property type="component" value="Unassembled WGS sequence"/>
</dbReference>
<dbReference type="CDD" id="cd06559">
    <property type="entry name" value="Endonuclease_V"/>
    <property type="match status" value="1"/>
</dbReference>
<dbReference type="EMBL" id="NCKU01001810">
    <property type="protein sequence ID" value="RWS11186.1"/>
    <property type="molecule type" value="Genomic_DNA"/>
</dbReference>
<proteinExistence type="predicted"/>
<dbReference type="Pfam" id="PF04493">
    <property type="entry name" value="Endonuclease_5"/>
    <property type="match status" value="1"/>
</dbReference>
<sequence>MSVNLELRKRLILNDVDIDASKLSSIGAIDVSYSKHDLSTAVTTLVVLNDRLELIYSHSSTINDLTTPYIPGFLAFRELEYLKKEVDLLRETKSHLMPDIWLVDGNGILHRNGFGLASHFGVACDLVTIGVSKNPYIFDCSELSKRSAKNQYKILMKTLKNVGDYFYISHPIDKTILGVGLKTTLESTNPIFVSIGHKCSLNTAIAITLKCCKYRIPEPIRFADSISRRHLI</sequence>
<evidence type="ECO:0000256" key="2">
    <source>
        <dbReference type="ARBA" id="ARBA00022490"/>
    </source>
</evidence>
<reference evidence="6 7" key="1">
    <citation type="journal article" date="2018" name="Gigascience">
        <title>Genomes of trombidid mites reveal novel predicted allergens and laterally-transferred genes associated with secondary metabolism.</title>
        <authorList>
            <person name="Dong X."/>
            <person name="Chaisiri K."/>
            <person name="Xia D."/>
            <person name="Armstrong S.D."/>
            <person name="Fang Y."/>
            <person name="Donnelly M.J."/>
            <person name="Kadowaki T."/>
            <person name="McGarry J.W."/>
            <person name="Darby A.C."/>
            <person name="Makepeace B.L."/>
        </authorList>
    </citation>
    <scope>NUCLEOTIDE SEQUENCE [LARGE SCALE GENOMIC DNA]</scope>
    <source>
        <strain evidence="6">UoL-WK</strain>
    </source>
</reference>
<keyword evidence="3" id="KW-0540">Nuclease</keyword>
<dbReference type="GO" id="GO:0006281">
    <property type="term" value="P:DNA repair"/>
    <property type="evidence" value="ECO:0007669"/>
    <property type="project" value="InterPro"/>
</dbReference>
<dbReference type="PANTHER" id="PTHR28511:SF1">
    <property type="entry name" value="ENDONUCLEASE V"/>
    <property type="match status" value="1"/>
</dbReference>
<dbReference type="STRING" id="1965070.A0A3S3S6K7"/>
<protein>
    <submittedName>
        <fullName evidence="6">Endonuclease V-like protein</fullName>
    </submittedName>
</protein>
<evidence type="ECO:0000256" key="1">
    <source>
        <dbReference type="ARBA" id="ARBA00004496"/>
    </source>
</evidence>
<evidence type="ECO:0000256" key="5">
    <source>
        <dbReference type="ARBA" id="ARBA00022801"/>
    </source>
</evidence>
<accession>A0A3S3S6K7</accession>
<dbReference type="GO" id="GO:0016891">
    <property type="term" value="F:RNA endonuclease activity producing 5'-phosphomonoesters, hydrolytic mechanism"/>
    <property type="evidence" value="ECO:0007669"/>
    <property type="project" value="TreeGrafter"/>
</dbReference>
<dbReference type="GO" id="GO:0003727">
    <property type="term" value="F:single-stranded RNA binding"/>
    <property type="evidence" value="ECO:0007669"/>
    <property type="project" value="TreeGrafter"/>
</dbReference>
<keyword evidence="7" id="KW-1185">Reference proteome</keyword>
<evidence type="ECO:0000256" key="3">
    <source>
        <dbReference type="ARBA" id="ARBA00022722"/>
    </source>
</evidence>